<keyword evidence="2" id="KW-1185">Reference proteome</keyword>
<dbReference type="InterPro" id="IPR026444">
    <property type="entry name" value="Secre_tail"/>
</dbReference>
<name>A0ABT9AGT4_9BACT</name>
<dbReference type="Proteomes" id="UP001167796">
    <property type="component" value="Unassembled WGS sequence"/>
</dbReference>
<dbReference type="SUPFAM" id="SSF75011">
    <property type="entry name" value="3-carboxy-cis,cis-mucoante lactonizing enzyme"/>
    <property type="match status" value="1"/>
</dbReference>
<dbReference type="EMBL" id="JAUQSX010000014">
    <property type="protein sequence ID" value="MDO7849046.1"/>
    <property type="molecule type" value="Genomic_DNA"/>
</dbReference>
<organism evidence="1 2">
    <name type="scientific">Hymenobacter mellowenesis</name>
    <dbReference type="NCBI Taxonomy" id="3063995"/>
    <lineage>
        <taxon>Bacteria</taxon>
        <taxon>Pseudomonadati</taxon>
        <taxon>Bacteroidota</taxon>
        <taxon>Cytophagia</taxon>
        <taxon>Cytophagales</taxon>
        <taxon>Hymenobacteraceae</taxon>
        <taxon>Hymenobacter</taxon>
    </lineage>
</organism>
<comment type="caution">
    <text evidence="1">The sequence shown here is derived from an EMBL/GenBank/DDBJ whole genome shotgun (WGS) entry which is preliminary data.</text>
</comment>
<protein>
    <submittedName>
        <fullName evidence="1">T9SS type A sorting domain-containing protein</fullName>
    </submittedName>
</protein>
<evidence type="ECO:0000313" key="2">
    <source>
        <dbReference type="Proteomes" id="UP001167796"/>
    </source>
</evidence>
<reference evidence="1" key="1">
    <citation type="submission" date="2023-07" db="EMBL/GenBank/DDBJ databases">
        <authorList>
            <person name="Kim M.K."/>
        </authorList>
    </citation>
    <scope>NUCLEOTIDE SEQUENCE</scope>
    <source>
        <strain evidence="1">M29</strain>
    </source>
</reference>
<dbReference type="NCBIfam" id="TIGR04183">
    <property type="entry name" value="Por_Secre_tail"/>
    <property type="match status" value="1"/>
</dbReference>
<gene>
    <name evidence="1" type="ORF">Q5H92_21965</name>
</gene>
<accession>A0ABT9AGT4</accession>
<proteinExistence type="predicted"/>
<evidence type="ECO:0000313" key="1">
    <source>
        <dbReference type="EMBL" id="MDO7849046.1"/>
    </source>
</evidence>
<sequence>MSTTCNFGSTALLNAGDRDGFLTKLTDMGTSGTISWAKQLGGAGFDEAFNVVASGANVYVTGEFAGQVAFGSFSLASYGLDDGYVAKLTDAGTTASFVWVQAIQGGGSDGGTALALNGTSLYVAGYFSGSAQCGGYGGLGLNSSGNADVFVAKLVDAGSTGGFEWARSGGGPSDDKPHDIAVEGTNVYVAGQYEGGPPRFGLTTLPVGTWNSIFVAKLTDNGARTGFTWAWGAGGSNGQSDALALVARGPYVYAAGYFSGTITLGTTTLTGGMFLCKLVDAGSSYSFAWAQSTDAAGATALALFGNRLYVAGALPTTTAFGSLIVPNTGTTPLGFLASLTDPALTATTAAWGTLSFSLAPNPAHTATTVQLPAVPAAPAAILTLTDALGRLVHTETLPLPATGLRHALDLKGLAPGVYAVQVRAGAVTATQRLVVE</sequence>